<evidence type="ECO:0000256" key="1">
    <source>
        <dbReference type="SAM" id="MobiDB-lite"/>
    </source>
</evidence>
<feature type="compositionally biased region" description="Basic and acidic residues" evidence="1">
    <location>
        <begin position="141"/>
        <end position="152"/>
    </location>
</feature>
<protein>
    <submittedName>
        <fullName evidence="2">Uncharacterized protein</fullName>
    </submittedName>
</protein>
<comment type="caution">
    <text evidence="2">The sequence shown here is derived from an EMBL/GenBank/DDBJ whole genome shotgun (WGS) entry which is preliminary data.</text>
</comment>
<accession>A0ABP7J6U0</accession>
<gene>
    <name evidence="2" type="ORF">GCM10022403_081030</name>
</gene>
<sequence length="152" mass="16840">MPVLVMKRLPRDEAGANHVLLTNVGNGPALNIIFGLAEKIKGAGSKQLRKGVGERWFSPLHLFPIPPGGELDVAHPETSSLLGVTYTDALGNPYTMKTSQYGTFVFEGRHLPEAWPMDEVPPMWEKPPSKRPWLRTTPDGRALEREERSGTE</sequence>
<proteinExistence type="predicted"/>
<keyword evidence="3" id="KW-1185">Reference proteome</keyword>
<dbReference type="EMBL" id="BAABDE010000033">
    <property type="protein sequence ID" value="GAA3836219.1"/>
    <property type="molecule type" value="Genomic_DNA"/>
</dbReference>
<evidence type="ECO:0000313" key="3">
    <source>
        <dbReference type="Proteomes" id="UP001501009"/>
    </source>
</evidence>
<reference evidence="3" key="1">
    <citation type="journal article" date="2019" name="Int. J. Syst. Evol. Microbiol.">
        <title>The Global Catalogue of Microorganisms (GCM) 10K type strain sequencing project: providing services to taxonomists for standard genome sequencing and annotation.</title>
        <authorList>
            <consortium name="The Broad Institute Genomics Platform"/>
            <consortium name="The Broad Institute Genome Sequencing Center for Infectious Disease"/>
            <person name="Wu L."/>
            <person name="Ma J."/>
        </authorList>
    </citation>
    <scope>NUCLEOTIDE SEQUENCE [LARGE SCALE GENOMIC DNA]</scope>
    <source>
        <strain evidence="3">JCM 17138</strain>
    </source>
</reference>
<dbReference type="Proteomes" id="UP001501009">
    <property type="component" value="Unassembled WGS sequence"/>
</dbReference>
<feature type="region of interest" description="Disordered" evidence="1">
    <location>
        <begin position="122"/>
        <end position="152"/>
    </location>
</feature>
<name>A0ABP7J6U0_9ACTN</name>
<organism evidence="2 3">
    <name type="scientific">Streptomyces coacervatus</name>
    <dbReference type="NCBI Taxonomy" id="647381"/>
    <lineage>
        <taxon>Bacteria</taxon>
        <taxon>Bacillati</taxon>
        <taxon>Actinomycetota</taxon>
        <taxon>Actinomycetes</taxon>
        <taxon>Kitasatosporales</taxon>
        <taxon>Streptomycetaceae</taxon>
        <taxon>Streptomyces</taxon>
    </lineage>
</organism>
<evidence type="ECO:0000313" key="2">
    <source>
        <dbReference type="EMBL" id="GAA3836219.1"/>
    </source>
</evidence>